<dbReference type="PROSITE" id="PS50943">
    <property type="entry name" value="HTH_CROC1"/>
    <property type="match status" value="1"/>
</dbReference>
<keyword evidence="2" id="KW-0472">Membrane</keyword>
<dbReference type="Gene3D" id="1.10.260.40">
    <property type="entry name" value="lambda repressor-like DNA-binding domains"/>
    <property type="match status" value="1"/>
</dbReference>
<feature type="transmembrane region" description="Helical" evidence="2">
    <location>
        <begin position="98"/>
        <end position="117"/>
    </location>
</feature>
<dbReference type="Pfam" id="PF13560">
    <property type="entry name" value="HTH_31"/>
    <property type="match status" value="1"/>
</dbReference>
<name>A0ABP3GES6_9ALTE</name>
<evidence type="ECO:0000259" key="3">
    <source>
        <dbReference type="PROSITE" id="PS50943"/>
    </source>
</evidence>
<dbReference type="CDD" id="cd00093">
    <property type="entry name" value="HTH_XRE"/>
    <property type="match status" value="1"/>
</dbReference>
<feature type="transmembrane region" description="Helical" evidence="2">
    <location>
        <begin position="208"/>
        <end position="227"/>
    </location>
</feature>
<sequence length="236" mass="26921">MTFGEKIKQLRNETGLSQPQLATAAEIEQSYLSKLENDRSLPSTDVFRRLLQALNIELSEFLGQLDKHYVKSQLSHISDVENWLLKRQAASGVNSRRWLFGSSLMMVLAVTLFFSGYSKVLFSEDQYRYLSKGIVLPGEPMDLFDGGLRRSVPHEEFEEHFNKLILRYAPHELTLAESRGAGFHIQVEGGSRYYNITGSYNRQRLENAVLQIIGVGLLVAGLMGFILEYKLQRRQS</sequence>
<evidence type="ECO:0000313" key="4">
    <source>
        <dbReference type="EMBL" id="GAA0343698.1"/>
    </source>
</evidence>
<keyword evidence="1" id="KW-0238">DNA-binding</keyword>
<organism evidence="4 5">
    <name type="scientific">Bowmanella denitrificans</name>
    <dbReference type="NCBI Taxonomy" id="366582"/>
    <lineage>
        <taxon>Bacteria</taxon>
        <taxon>Pseudomonadati</taxon>
        <taxon>Pseudomonadota</taxon>
        <taxon>Gammaproteobacteria</taxon>
        <taxon>Alteromonadales</taxon>
        <taxon>Alteromonadaceae</taxon>
        <taxon>Bowmanella</taxon>
    </lineage>
</organism>
<evidence type="ECO:0000256" key="2">
    <source>
        <dbReference type="SAM" id="Phobius"/>
    </source>
</evidence>
<dbReference type="PANTHER" id="PTHR46797:SF1">
    <property type="entry name" value="METHYLPHOSPHONATE SYNTHASE"/>
    <property type="match status" value="1"/>
</dbReference>
<gene>
    <name evidence="4" type="ORF">GCM10009092_05370</name>
</gene>
<feature type="domain" description="HTH cro/C1-type" evidence="3">
    <location>
        <begin position="7"/>
        <end position="61"/>
    </location>
</feature>
<proteinExistence type="predicted"/>
<comment type="caution">
    <text evidence="4">The sequence shown here is derived from an EMBL/GenBank/DDBJ whole genome shotgun (WGS) entry which is preliminary data.</text>
</comment>
<dbReference type="InterPro" id="IPR010982">
    <property type="entry name" value="Lambda_DNA-bd_dom_sf"/>
</dbReference>
<reference evidence="5" key="1">
    <citation type="journal article" date="2019" name="Int. J. Syst. Evol. Microbiol.">
        <title>The Global Catalogue of Microorganisms (GCM) 10K type strain sequencing project: providing services to taxonomists for standard genome sequencing and annotation.</title>
        <authorList>
            <consortium name="The Broad Institute Genomics Platform"/>
            <consortium name="The Broad Institute Genome Sequencing Center for Infectious Disease"/>
            <person name="Wu L."/>
            <person name="Ma J."/>
        </authorList>
    </citation>
    <scope>NUCLEOTIDE SEQUENCE [LARGE SCALE GENOMIC DNA]</scope>
    <source>
        <strain evidence="5">JCM 13378</strain>
    </source>
</reference>
<evidence type="ECO:0000256" key="1">
    <source>
        <dbReference type="ARBA" id="ARBA00023125"/>
    </source>
</evidence>
<protein>
    <recommendedName>
        <fullName evidence="3">HTH cro/C1-type domain-containing protein</fullName>
    </recommendedName>
</protein>
<dbReference type="SMART" id="SM00530">
    <property type="entry name" value="HTH_XRE"/>
    <property type="match status" value="1"/>
</dbReference>
<dbReference type="InterPro" id="IPR050807">
    <property type="entry name" value="TransReg_Diox_bact_type"/>
</dbReference>
<dbReference type="Proteomes" id="UP001501757">
    <property type="component" value="Unassembled WGS sequence"/>
</dbReference>
<keyword evidence="5" id="KW-1185">Reference proteome</keyword>
<dbReference type="InterPro" id="IPR001387">
    <property type="entry name" value="Cro/C1-type_HTH"/>
</dbReference>
<dbReference type="SUPFAM" id="SSF47413">
    <property type="entry name" value="lambda repressor-like DNA-binding domains"/>
    <property type="match status" value="1"/>
</dbReference>
<accession>A0ABP3GES6</accession>
<dbReference type="EMBL" id="BAAAEI010000003">
    <property type="protein sequence ID" value="GAA0343698.1"/>
    <property type="molecule type" value="Genomic_DNA"/>
</dbReference>
<keyword evidence="2" id="KW-0812">Transmembrane</keyword>
<evidence type="ECO:0000313" key="5">
    <source>
        <dbReference type="Proteomes" id="UP001501757"/>
    </source>
</evidence>
<dbReference type="RefSeq" id="WP_343841433.1">
    <property type="nucleotide sequence ID" value="NZ_BAAAEI010000003.1"/>
</dbReference>
<dbReference type="PANTHER" id="PTHR46797">
    <property type="entry name" value="HTH-TYPE TRANSCRIPTIONAL REGULATOR"/>
    <property type="match status" value="1"/>
</dbReference>
<keyword evidence="2" id="KW-1133">Transmembrane helix</keyword>